<dbReference type="SUPFAM" id="SSF53335">
    <property type="entry name" value="S-adenosyl-L-methionine-dependent methyltransferases"/>
    <property type="match status" value="1"/>
</dbReference>
<dbReference type="RefSeq" id="WP_207862100.1">
    <property type="nucleotide sequence ID" value="NZ_JAFREP010000031.1"/>
</dbReference>
<dbReference type="PROSITE" id="PS51608">
    <property type="entry name" value="SAM_MT_UBIE"/>
    <property type="match status" value="1"/>
</dbReference>
<comment type="caution">
    <text evidence="5">Lacks conserved residue(s) required for the propagation of feature annotation.</text>
</comment>
<comment type="function">
    <text evidence="5">Methyltransferase required for the conversion of demethylmenaquinol (DMKH2) to menaquinol (MKH2).</text>
</comment>
<feature type="binding site" evidence="5">
    <location>
        <position position="65"/>
    </location>
    <ligand>
        <name>S-adenosyl-L-methionine</name>
        <dbReference type="ChEBI" id="CHEBI:59789"/>
    </ligand>
</feature>
<dbReference type="InterPro" id="IPR023576">
    <property type="entry name" value="UbiE/COQ5_MeTrFase_CS"/>
</dbReference>
<name>A0A8J7QM64_9BACT</name>
<dbReference type="PROSITE" id="PS01184">
    <property type="entry name" value="UBIE_2"/>
    <property type="match status" value="1"/>
</dbReference>
<evidence type="ECO:0000256" key="3">
    <source>
        <dbReference type="ARBA" id="ARBA00022679"/>
    </source>
</evidence>
<dbReference type="Gene3D" id="3.40.50.150">
    <property type="entry name" value="Vaccinia Virus protein VP39"/>
    <property type="match status" value="1"/>
</dbReference>
<reference evidence="6" key="1">
    <citation type="submission" date="2021-03" db="EMBL/GenBank/DDBJ databases">
        <authorList>
            <person name="Wang G."/>
        </authorList>
    </citation>
    <scope>NUCLEOTIDE SEQUENCE</scope>
    <source>
        <strain evidence="6">KCTC 12899</strain>
    </source>
</reference>
<proteinExistence type="inferred from homology"/>
<evidence type="ECO:0000256" key="2">
    <source>
        <dbReference type="ARBA" id="ARBA00022603"/>
    </source>
</evidence>
<accession>A0A8J7QM64</accession>
<feature type="binding site" evidence="5">
    <location>
        <begin position="109"/>
        <end position="110"/>
    </location>
    <ligand>
        <name>S-adenosyl-L-methionine</name>
        <dbReference type="ChEBI" id="CHEBI:59789"/>
    </ligand>
</feature>
<dbReference type="InterPro" id="IPR029063">
    <property type="entry name" value="SAM-dependent_MTases_sf"/>
</dbReference>
<gene>
    <name evidence="5" type="primary">menG</name>
    <name evidence="6" type="ORF">J3U88_26885</name>
</gene>
<dbReference type="CDD" id="cd02440">
    <property type="entry name" value="AdoMet_MTases"/>
    <property type="match status" value="1"/>
</dbReference>
<dbReference type="GO" id="GO:0043770">
    <property type="term" value="F:demethylmenaquinone methyltransferase activity"/>
    <property type="evidence" value="ECO:0007669"/>
    <property type="project" value="UniProtKB-UniRule"/>
</dbReference>
<comment type="similarity">
    <text evidence="5">Belongs to the class I-like SAM-binding methyltransferase superfamily. MenG/UbiE family.</text>
</comment>
<organism evidence="6 7">
    <name type="scientific">Acanthopleuribacter pedis</name>
    <dbReference type="NCBI Taxonomy" id="442870"/>
    <lineage>
        <taxon>Bacteria</taxon>
        <taxon>Pseudomonadati</taxon>
        <taxon>Acidobacteriota</taxon>
        <taxon>Holophagae</taxon>
        <taxon>Acanthopleuribacterales</taxon>
        <taxon>Acanthopleuribacteraceae</taxon>
        <taxon>Acanthopleuribacter</taxon>
    </lineage>
</organism>
<dbReference type="Proteomes" id="UP000664417">
    <property type="component" value="Unassembled WGS sequence"/>
</dbReference>
<keyword evidence="3 5" id="KW-0808">Transferase</keyword>
<keyword evidence="1 5" id="KW-0474">Menaquinone biosynthesis</keyword>
<evidence type="ECO:0000313" key="6">
    <source>
        <dbReference type="EMBL" id="MBO1322130.1"/>
    </source>
</evidence>
<dbReference type="PANTHER" id="PTHR43591">
    <property type="entry name" value="METHYLTRANSFERASE"/>
    <property type="match status" value="1"/>
</dbReference>
<dbReference type="AlphaFoldDB" id="A0A8J7QM64"/>
<dbReference type="PANTHER" id="PTHR43591:SF24">
    <property type="entry name" value="2-METHOXY-6-POLYPRENYL-1,4-BENZOQUINOL METHYLASE, MITOCHONDRIAL"/>
    <property type="match status" value="1"/>
</dbReference>
<keyword evidence="2 5" id="KW-0489">Methyltransferase</keyword>
<dbReference type="GO" id="GO:0009234">
    <property type="term" value="P:menaquinone biosynthetic process"/>
    <property type="evidence" value="ECO:0007669"/>
    <property type="project" value="UniProtKB-UniRule"/>
</dbReference>
<keyword evidence="4 5" id="KW-0949">S-adenosyl-L-methionine</keyword>
<dbReference type="UniPathway" id="UPA00079">
    <property type="reaction ID" value="UER00169"/>
</dbReference>
<comment type="caution">
    <text evidence="6">The sequence shown here is derived from an EMBL/GenBank/DDBJ whole genome shotgun (WGS) entry which is preliminary data.</text>
</comment>
<evidence type="ECO:0000313" key="7">
    <source>
        <dbReference type="Proteomes" id="UP000664417"/>
    </source>
</evidence>
<dbReference type="EMBL" id="JAFREP010000031">
    <property type="protein sequence ID" value="MBO1322130.1"/>
    <property type="molecule type" value="Genomic_DNA"/>
</dbReference>
<evidence type="ECO:0000256" key="5">
    <source>
        <dbReference type="HAMAP-Rule" id="MF_01813"/>
    </source>
</evidence>
<sequence length="250" mass="27476">MNDSYRLKTDEKGARIQKMFDGLAANYDLMNRIMTMGQDQRWRRYVVDQAGLKPGCTVLDLAAGTGDIAFEVRRRFDDAAVIAGDFSLGMMAFGTGRKGGDGVHWVACDALALPFADNSFDAVLFGYLLRNVTCIQTALSEIRRVLKPGGKAVCLDTTPPPPGLLRPFIKSYLNHGLPLLGRALGTDPSAYAYLSNSTQHFETAEALADHFLQAEFDGVGFRHFLFKTIAVHWASKQAGGRQHNTSKKDL</sequence>
<evidence type="ECO:0000256" key="4">
    <source>
        <dbReference type="ARBA" id="ARBA00022691"/>
    </source>
</evidence>
<keyword evidence="6" id="KW-0830">Ubiquinone</keyword>
<evidence type="ECO:0000256" key="1">
    <source>
        <dbReference type="ARBA" id="ARBA00022428"/>
    </source>
</evidence>
<protein>
    <recommendedName>
        <fullName evidence="5">Demethylmenaquinone methyltransferase</fullName>
        <ecNumber evidence="5">2.1.1.163</ecNumber>
    </recommendedName>
</protein>
<dbReference type="HAMAP" id="MF_01813">
    <property type="entry name" value="MenG_UbiE_methyltr"/>
    <property type="match status" value="1"/>
</dbReference>
<dbReference type="EC" id="2.1.1.163" evidence="5"/>
<dbReference type="GO" id="GO:0032259">
    <property type="term" value="P:methylation"/>
    <property type="evidence" value="ECO:0007669"/>
    <property type="project" value="UniProtKB-KW"/>
</dbReference>
<dbReference type="InterPro" id="IPR004033">
    <property type="entry name" value="UbiE/COQ5_MeTrFase"/>
</dbReference>
<comment type="catalytic activity">
    <reaction evidence="5">
        <text>a 2-demethylmenaquinol + S-adenosyl-L-methionine = a menaquinol + S-adenosyl-L-homocysteine + H(+)</text>
        <dbReference type="Rhea" id="RHEA:42640"/>
        <dbReference type="Rhea" id="RHEA-COMP:9539"/>
        <dbReference type="Rhea" id="RHEA-COMP:9563"/>
        <dbReference type="ChEBI" id="CHEBI:15378"/>
        <dbReference type="ChEBI" id="CHEBI:18151"/>
        <dbReference type="ChEBI" id="CHEBI:55437"/>
        <dbReference type="ChEBI" id="CHEBI:57856"/>
        <dbReference type="ChEBI" id="CHEBI:59789"/>
        <dbReference type="EC" id="2.1.1.163"/>
    </reaction>
</comment>
<dbReference type="NCBIfam" id="TIGR01934">
    <property type="entry name" value="MenG_MenH_UbiE"/>
    <property type="match status" value="1"/>
</dbReference>
<keyword evidence="7" id="KW-1185">Reference proteome</keyword>
<dbReference type="Pfam" id="PF01209">
    <property type="entry name" value="Ubie_methyltran"/>
    <property type="match status" value="1"/>
</dbReference>
<feature type="binding site" evidence="5">
    <location>
        <position position="85"/>
    </location>
    <ligand>
        <name>S-adenosyl-L-methionine</name>
        <dbReference type="ChEBI" id="CHEBI:59789"/>
    </ligand>
</feature>
<comment type="pathway">
    <text evidence="5">Quinol/quinone metabolism; menaquinone biosynthesis; menaquinol from 1,4-dihydroxy-2-naphthoate: step 2/2.</text>
</comment>